<evidence type="ECO:0000313" key="2">
    <source>
        <dbReference type="EMBL" id="JAH46573.1"/>
    </source>
</evidence>
<organism evidence="2">
    <name type="scientific">Anguilla anguilla</name>
    <name type="common">European freshwater eel</name>
    <name type="synonym">Muraena anguilla</name>
    <dbReference type="NCBI Taxonomy" id="7936"/>
    <lineage>
        <taxon>Eukaryota</taxon>
        <taxon>Metazoa</taxon>
        <taxon>Chordata</taxon>
        <taxon>Craniata</taxon>
        <taxon>Vertebrata</taxon>
        <taxon>Euteleostomi</taxon>
        <taxon>Actinopterygii</taxon>
        <taxon>Neopterygii</taxon>
        <taxon>Teleostei</taxon>
        <taxon>Anguilliformes</taxon>
        <taxon>Anguillidae</taxon>
        <taxon>Anguilla</taxon>
    </lineage>
</organism>
<reference evidence="2" key="1">
    <citation type="submission" date="2014-11" db="EMBL/GenBank/DDBJ databases">
        <authorList>
            <person name="Amaro Gonzalez C."/>
        </authorList>
    </citation>
    <scope>NUCLEOTIDE SEQUENCE</scope>
</reference>
<proteinExistence type="predicted"/>
<keyword evidence="1" id="KW-0812">Transmembrane</keyword>
<keyword evidence="1" id="KW-1133">Transmembrane helix</keyword>
<dbReference type="EMBL" id="GBXM01062004">
    <property type="protein sequence ID" value="JAH46573.1"/>
    <property type="molecule type" value="Transcribed_RNA"/>
</dbReference>
<dbReference type="AlphaFoldDB" id="A0A0E9T1H9"/>
<protein>
    <submittedName>
        <fullName evidence="2">Uncharacterized protein</fullName>
    </submittedName>
</protein>
<evidence type="ECO:0000256" key="1">
    <source>
        <dbReference type="SAM" id="Phobius"/>
    </source>
</evidence>
<reference evidence="2" key="2">
    <citation type="journal article" date="2015" name="Fish Shellfish Immunol.">
        <title>Early steps in the European eel (Anguilla anguilla)-Vibrio vulnificus interaction in the gills: Role of the RtxA13 toxin.</title>
        <authorList>
            <person name="Callol A."/>
            <person name="Pajuelo D."/>
            <person name="Ebbesson L."/>
            <person name="Teles M."/>
            <person name="MacKenzie S."/>
            <person name="Amaro C."/>
        </authorList>
    </citation>
    <scope>NUCLEOTIDE SEQUENCE</scope>
</reference>
<feature type="transmembrane region" description="Helical" evidence="1">
    <location>
        <begin position="7"/>
        <end position="28"/>
    </location>
</feature>
<sequence>MRQTFKHFLQTGGVIMLSPGLSLSFALYGKETHLDISL</sequence>
<name>A0A0E9T1H9_ANGAN</name>
<accession>A0A0E9T1H9</accession>
<keyword evidence="1" id="KW-0472">Membrane</keyword>